<gene>
    <name evidence="2" type="ORF">SAMN05660733_07843</name>
</gene>
<keyword evidence="1" id="KW-1133">Transmembrane helix</keyword>
<keyword evidence="1" id="KW-0472">Membrane</keyword>
<dbReference type="AlphaFoldDB" id="A0A1W2FSQ2"/>
<evidence type="ECO:0000313" key="3">
    <source>
        <dbReference type="Proteomes" id="UP000192840"/>
    </source>
</evidence>
<feature type="transmembrane region" description="Helical" evidence="1">
    <location>
        <begin position="12"/>
        <end position="29"/>
    </location>
</feature>
<proteinExistence type="predicted"/>
<sequence>MRDSLARSASFGAWLLGLLFLGLSVVGLMRWPHWVWMAPIICAVLALAATYRLRLLGGPILLGVLTLVLLAGAAALTHVAVGVARPMS</sequence>
<reference evidence="3" key="1">
    <citation type="submission" date="2017-04" db="EMBL/GenBank/DDBJ databases">
        <authorList>
            <person name="Varghese N."/>
            <person name="Submissions S."/>
        </authorList>
    </citation>
    <scope>NUCLEOTIDE SEQUENCE [LARGE SCALE GENOMIC DNA]</scope>
    <source>
        <strain evidence="3">DSM 44073</strain>
    </source>
</reference>
<protein>
    <submittedName>
        <fullName evidence="2">Uncharacterized protein</fullName>
    </submittedName>
</protein>
<keyword evidence="3" id="KW-1185">Reference proteome</keyword>
<keyword evidence="1" id="KW-0812">Transmembrane</keyword>
<evidence type="ECO:0000313" key="2">
    <source>
        <dbReference type="EMBL" id="SMD24762.1"/>
    </source>
</evidence>
<name>A0A1W2FSQ2_9PSEU</name>
<dbReference type="EMBL" id="FWYC01000023">
    <property type="protein sequence ID" value="SMD24762.1"/>
    <property type="molecule type" value="Genomic_DNA"/>
</dbReference>
<feature type="transmembrane region" description="Helical" evidence="1">
    <location>
        <begin position="35"/>
        <end position="53"/>
    </location>
</feature>
<accession>A0A1W2FSQ2</accession>
<evidence type="ECO:0000256" key="1">
    <source>
        <dbReference type="SAM" id="Phobius"/>
    </source>
</evidence>
<dbReference type="Proteomes" id="UP000192840">
    <property type="component" value="Unassembled WGS sequence"/>
</dbReference>
<organism evidence="2 3">
    <name type="scientific">Lentzea albidocapillata</name>
    <dbReference type="NCBI Taxonomy" id="40571"/>
    <lineage>
        <taxon>Bacteria</taxon>
        <taxon>Bacillati</taxon>
        <taxon>Actinomycetota</taxon>
        <taxon>Actinomycetes</taxon>
        <taxon>Pseudonocardiales</taxon>
        <taxon>Pseudonocardiaceae</taxon>
        <taxon>Lentzea</taxon>
    </lineage>
</organism>
<feature type="transmembrane region" description="Helical" evidence="1">
    <location>
        <begin position="60"/>
        <end position="81"/>
    </location>
</feature>